<protein>
    <submittedName>
        <fullName evidence="2">Uncharacterized protein</fullName>
    </submittedName>
</protein>
<proteinExistence type="predicted"/>
<dbReference type="EMBL" id="MSTI01000103">
    <property type="protein sequence ID" value="OLV17368.1"/>
    <property type="molecule type" value="Genomic_DNA"/>
</dbReference>
<dbReference type="AlphaFoldDB" id="A0A1U7NWR1"/>
<comment type="caution">
    <text evidence="2">The sequence shown here is derived from an EMBL/GenBank/DDBJ whole genome shotgun (WGS) entry which is preliminary data.</text>
</comment>
<sequence>MGLSRCGWGHVRKPPARVRAFGSDSNVNGPVSPRIVHRPATGSGSKGTVKTSGTEARPHPSKEVGASFSRIYRR</sequence>
<feature type="compositionally biased region" description="Low complexity" evidence="1">
    <location>
        <begin position="41"/>
        <end position="54"/>
    </location>
</feature>
<keyword evidence="3" id="KW-1185">Reference proteome</keyword>
<accession>A0A1U7NWR1</accession>
<dbReference type="Proteomes" id="UP000186607">
    <property type="component" value="Unassembled WGS sequence"/>
</dbReference>
<gene>
    <name evidence="2" type="ORF">BOO71_0009088</name>
</gene>
<evidence type="ECO:0000313" key="3">
    <source>
        <dbReference type="Proteomes" id="UP000186607"/>
    </source>
</evidence>
<evidence type="ECO:0000256" key="1">
    <source>
        <dbReference type="SAM" id="MobiDB-lite"/>
    </source>
</evidence>
<feature type="region of interest" description="Disordered" evidence="1">
    <location>
        <begin position="19"/>
        <end position="74"/>
    </location>
</feature>
<reference evidence="2 3" key="1">
    <citation type="submission" date="2017-01" db="EMBL/GenBank/DDBJ databases">
        <title>Genome Analysis of Deinococcus marmoris KOPRI26562.</title>
        <authorList>
            <person name="Kim J.H."/>
            <person name="Oh H.-M."/>
        </authorList>
    </citation>
    <scope>NUCLEOTIDE SEQUENCE [LARGE SCALE GENOMIC DNA]</scope>
    <source>
        <strain evidence="2 3">KOPRI26562</strain>
    </source>
</reference>
<organism evidence="2 3">
    <name type="scientific">Deinococcus marmoris</name>
    <dbReference type="NCBI Taxonomy" id="249408"/>
    <lineage>
        <taxon>Bacteria</taxon>
        <taxon>Thermotogati</taxon>
        <taxon>Deinococcota</taxon>
        <taxon>Deinococci</taxon>
        <taxon>Deinococcales</taxon>
        <taxon>Deinococcaceae</taxon>
        <taxon>Deinococcus</taxon>
    </lineage>
</organism>
<name>A0A1U7NWR1_9DEIO</name>
<evidence type="ECO:0000313" key="2">
    <source>
        <dbReference type="EMBL" id="OLV17368.1"/>
    </source>
</evidence>